<dbReference type="OrthoDB" id="1112980at2759"/>
<gene>
    <name evidence="2" type="ORF">LPJ61_003564</name>
</gene>
<feature type="region of interest" description="Disordered" evidence="1">
    <location>
        <begin position="46"/>
        <end position="68"/>
    </location>
</feature>
<protein>
    <submittedName>
        <fullName evidence="2">Uncharacterized protein</fullName>
    </submittedName>
</protein>
<proteinExistence type="predicted"/>
<dbReference type="Pfam" id="PF15370">
    <property type="entry name" value="NOPCHAP1"/>
    <property type="match status" value="1"/>
</dbReference>
<dbReference type="GO" id="GO:0000492">
    <property type="term" value="P:box C/D snoRNP assembly"/>
    <property type="evidence" value="ECO:0007669"/>
    <property type="project" value="InterPro"/>
</dbReference>
<dbReference type="InterPro" id="IPR027921">
    <property type="entry name" value="NOPCHAP1"/>
</dbReference>
<dbReference type="PANTHER" id="PTHR28674">
    <property type="entry name" value="SIMILAR TO DNA SEGMENT, CHR 10, WAYNE STATE UNIVERSITY 102,-EXPRESSED"/>
    <property type="match status" value="1"/>
</dbReference>
<evidence type="ECO:0000256" key="1">
    <source>
        <dbReference type="SAM" id="MobiDB-lite"/>
    </source>
</evidence>
<dbReference type="GO" id="GO:0062064">
    <property type="term" value="F:box C/D methylation guide snoRNP complex binding"/>
    <property type="evidence" value="ECO:0007669"/>
    <property type="project" value="TreeGrafter"/>
</dbReference>
<name>A0A9W8CXK4_9FUNG</name>
<comment type="caution">
    <text evidence="2">The sequence shown here is derived from an EMBL/GenBank/DDBJ whole genome shotgun (WGS) entry which is preliminary data.</text>
</comment>
<sequence length="211" mass="22130">MGSGKGGSRKKRTCDEHSNSSLLDIPDAQEGLPALPSFLLDRACQPDAGAGASTASDSSSSRKTFRVEPPSELLAQLRAFLPQIAEANKKLEAEVAKDPALVDIENIGSDETQYIEMDLGLGVFDVKQKASGKGPDDIIISASGKTGSCSASDAESSDAESSDSSAPRRSSRRVVIDPSSIAGQQKARPQIEVLETGSPMRTNMDSDSDSD</sequence>
<feature type="region of interest" description="Disordered" evidence="1">
    <location>
        <begin position="1"/>
        <end position="28"/>
    </location>
</feature>
<evidence type="ECO:0000313" key="2">
    <source>
        <dbReference type="EMBL" id="KAJ1729357.1"/>
    </source>
</evidence>
<dbReference type="EMBL" id="JANBOI010000628">
    <property type="protein sequence ID" value="KAJ1729357.1"/>
    <property type="molecule type" value="Genomic_DNA"/>
</dbReference>
<dbReference type="Proteomes" id="UP001143981">
    <property type="component" value="Unassembled WGS sequence"/>
</dbReference>
<reference evidence="2" key="1">
    <citation type="submission" date="2022-07" db="EMBL/GenBank/DDBJ databases">
        <title>Phylogenomic reconstructions and comparative analyses of Kickxellomycotina fungi.</title>
        <authorList>
            <person name="Reynolds N.K."/>
            <person name="Stajich J.E."/>
            <person name="Barry K."/>
            <person name="Grigoriev I.V."/>
            <person name="Crous P."/>
            <person name="Smith M.E."/>
        </authorList>
    </citation>
    <scope>NUCLEOTIDE SEQUENCE</scope>
    <source>
        <strain evidence="2">BCRC 34381</strain>
    </source>
</reference>
<feature type="region of interest" description="Disordered" evidence="1">
    <location>
        <begin position="130"/>
        <end position="211"/>
    </location>
</feature>
<keyword evidence="3" id="KW-1185">Reference proteome</keyword>
<dbReference type="AlphaFoldDB" id="A0A9W8CXK4"/>
<evidence type="ECO:0000313" key="3">
    <source>
        <dbReference type="Proteomes" id="UP001143981"/>
    </source>
</evidence>
<accession>A0A9W8CXK4</accession>
<organism evidence="2 3">
    <name type="scientific">Coemansia biformis</name>
    <dbReference type="NCBI Taxonomy" id="1286918"/>
    <lineage>
        <taxon>Eukaryota</taxon>
        <taxon>Fungi</taxon>
        <taxon>Fungi incertae sedis</taxon>
        <taxon>Zoopagomycota</taxon>
        <taxon>Kickxellomycotina</taxon>
        <taxon>Kickxellomycetes</taxon>
        <taxon>Kickxellales</taxon>
        <taxon>Kickxellaceae</taxon>
        <taxon>Coemansia</taxon>
    </lineage>
</organism>
<feature type="compositionally biased region" description="Low complexity" evidence="1">
    <location>
        <begin position="47"/>
        <end position="61"/>
    </location>
</feature>
<dbReference type="PANTHER" id="PTHR28674:SF1">
    <property type="entry name" value="NOP PROTEIN CHAPERONE 1"/>
    <property type="match status" value="1"/>
</dbReference>